<accession>A0A382MHY3</accession>
<reference evidence="1" key="1">
    <citation type="submission" date="2018-05" db="EMBL/GenBank/DDBJ databases">
        <authorList>
            <person name="Lanie J.A."/>
            <person name="Ng W.-L."/>
            <person name="Kazmierczak K.M."/>
            <person name="Andrzejewski T.M."/>
            <person name="Davidsen T.M."/>
            <person name="Wayne K.J."/>
            <person name="Tettelin H."/>
            <person name="Glass J.I."/>
            <person name="Rusch D."/>
            <person name="Podicherti R."/>
            <person name="Tsui H.-C.T."/>
            <person name="Winkler M.E."/>
        </authorList>
    </citation>
    <scope>NUCLEOTIDE SEQUENCE</scope>
</reference>
<dbReference type="AlphaFoldDB" id="A0A382MHY3"/>
<sequence length="52" mass="5515">YHFWDEGSMPAEFDAVEADGLATTTSRQHGEHLPGAGIEGWVVTLVKTGGDA</sequence>
<protein>
    <submittedName>
        <fullName evidence="1">Uncharacterized protein</fullName>
    </submittedName>
</protein>
<gene>
    <name evidence="1" type="ORF">METZ01_LOCUS301200</name>
</gene>
<evidence type="ECO:0000313" key="1">
    <source>
        <dbReference type="EMBL" id="SVC48346.1"/>
    </source>
</evidence>
<proteinExistence type="predicted"/>
<name>A0A382MHY3_9ZZZZ</name>
<dbReference type="EMBL" id="UINC01093706">
    <property type="protein sequence ID" value="SVC48346.1"/>
    <property type="molecule type" value="Genomic_DNA"/>
</dbReference>
<organism evidence="1">
    <name type="scientific">marine metagenome</name>
    <dbReference type="NCBI Taxonomy" id="408172"/>
    <lineage>
        <taxon>unclassified sequences</taxon>
        <taxon>metagenomes</taxon>
        <taxon>ecological metagenomes</taxon>
    </lineage>
</organism>
<feature type="non-terminal residue" evidence="1">
    <location>
        <position position="1"/>
    </location>
</feature>